<evidence type="ECO:0000313" key="2">
    <source>
        <dbReference type="EMBL" id="CAB3262283.1"/>
    </source>
</evidence>
<organism evidence="2">
    <name type="scientific">Phallusia mammillata</name>
    <dbReference type="NCBI Taxonomy" id="59560"/>
    <lineage>
        <taxon>Eukaryota</taxon>
        <taxon>Metazoa</taxon>
        <taxon>Chordata</taxon>
        <taxon>Tunicata</taxon>
        <taxon>Ascidiacea</taxon>
        <taxon>Phlebobranchia</taxon>
        <taxon>Ascidiidae</taxon>
        <taxon>Phallusia</taxon>
    </lineage>
</organism>
<dbReference type="EMBL" id="LR786635">
    <property type="protein sequence ID" value="CAB3262283.1"/>
    <property type="molecule type" value="mRNA"/>
</dbReference>
<dbReference type="AlphaFoldDB" id="A0A6F9DGB1"/>
<reference evidence="2" key="1">
    <citation type="submission" date="2020-04" db="EMBL/GenBank/DDBJ databases">
        <authorList>
            <person name="Neveu A P."/>
        </authorList>
    </citation>
    <scope>NUCLEOTIDE SEQUENCE</scope>
    <source>
        <tissue evidence="2">Whole embryo</tissue>
    </source>
</reference>
<feature type="compositionally biased region" description="Basic and acidic residues" evidence="1">
    <location>
        <begin position="303"/>
        <end position="314"/>
    </location>
</feature>
<protein>
    <submittedName>
        <fullName evidence="2">Uncharacterized protein LOC100179220</fullName>
    </submittedName>
</protein>
<feature type="region of interest" description="Disordered" evidence="1">
    <location>
        <begin position="342"/>
        <end position="381"/>
    </location>
</feature>
<name>A0A6F9DGB1_9ASCI</name>
<proteinExistence type="evidence at transcript level"/>
<accession>A0A6F9DGB1</accession>
<sequence>MSRRPNLQMTLSSVNNSIEDVQCGCVIHRMKGYKRKRRWGQLRMTTDNNQAKCIIQLFKHDLSQSSPEPTHKKEPKRKFEMEFTRDNFCGIESGEHHDRYGTRRYLCIITREKHLIIEDAVMTATGINHNILGTWHQSILEAMVYVNRWKIIETDPKLASTKVCYLHVSAENVSECHSLEDKTRDNRNCLVLRTWKTKDLDQVKEHETTTDGTTTTDIAFQVPTSFGGTSVVNMSVEGSPNFRHIINNFKADAKKPTTTVCPGYDDLKSGPNLIKVSTKEKKSLSSKLLGNGFGNRGNSSTDKPSKNEKLESRNSHPLGNLYVQLTNGTNHDEHQYRNVPQHSQAPCVESDRPNPGACHNGRPGPSTLMVGPPTPCPHNSNPKVVVPPSLASQSPVSDADFFV</sequence>
<evidence type="ECO:0000256" key="1">
    <source>
        <dbReference type="SAM" id="MobiDB-lite"/>
    </source>
</evidence>
<gene>
    <name evidence="2" type="primary">LOC100179220-002</name>
</gene>
<feature type="region of interest" description="Disordered" evidence="1">
    <location>
        <begin position="278"/>
        <end position="318"/>
    </location>
</feature>